<evidence type="ECO:0000256" key="8">
    <source>
        <dbReference type="ARBA" id="ARBA00023026"/>
    </source>
</evidence>
<comment type="caution">
    <text evidence="12">The sequence shown here is derived from an EMBL/GenBank/DDBJ whole genome shotgun (WGS) entry which is preliminary data.</text>
</comment>
<dbReference type="PROSITE" id="PS51892">
    <property type="entry name" value="SUBTILASE"/>
    <property type="match status" value="1"/>
</dbReference>
<dbReference type="eggNOG" id="COG2931">
    <property type="taxonomic scope" value="Bacteria"/>
</dbReference>
<dbReference type="eggNOG" id="COG4935">
    <property type="taxonomic scope" value="Bacteria"/>
</dbReference>
<dbReference type="GO" id="GO:0016485">
    <property type="term" value="P:protein processing"/>
    <property type="evidence" value="ECO:0007669"/>
    <property type="project" value="TreeGrafter"/>
</dbReference>
<dbReference type="InterPro" id="IPR001343">
    <property type="entry name" value="Hemolysn_Ca-bd"/>
</dbReference>
<dbReference type="EMBL" id="ACQL01000055">
    <property type="protein sequence ID" value="EER47827.1"/>
    <property type="molecule type" value="Genomic_DNA"/>
</dbReference>
<dbReference type="PRINTS" id="PR01488">
    <property type="entry name" value="RTXTOXINA"/>
</dbReference>
<dbReference type="eggNOG" id="COG1404">
    <property type="taxonomic scope" value="Bacteria"/>
</dbReference>
<dbReference type="PROSITE" id="PS51829">
    <property type="entry name" value="P_HOMO_B"/>
    <property type="match status" value="1"/>
</dbReference>
<dbReference type="InterPro" id="IPR041690">
    <property type="entry name" value="Cadherin_5"/>
</dbReference>
<dbReference type="PROSITE" id="PS00138">
    <property type="entry name" value="SUBTILASE_SER"/>
    <property type="match status" value="1"/>
</dbReference>
<dbReference type="InterPro" id="IPR003995">
    <property type="entry name" value="RTX_toxin_determinant-A"/>
</dbReference>
<dbReference type="SUPFAM" id="SSF52743">
    <property type="entry name" value="Subtilisin-like"/>
    <property type="match status" value="1"/>
</dbReference>
<dbReference type="Gene3D" id="2.60.120.260">
    <property type="entry name" value="Galactose-binding domain-like"/>
    <property type="match status" value="1"/>
</dbReference>
<keyword evidence="6" id="KW-0720">Serine protease</keyword>
<evidence type="ECO:0000256" key="3">
    <source>
        <dbReference type="ARBA" id="ARBA00022670"/>
    </source>
</evidence>
<keyword evidence="9" id="KW-0472">Membrane</keyword>
<dbReference type="InterPro" id="IPR036852">
    <property type="entry name" value="Peptidase_S8/S53_dom_sf"/>
</dbReference>
<dbReference type="InterPro" id="IPR023828">
    <property type="entry name" value="Peptidase_S8_Ser-AS"/>
</dbReference>
<dbReference type="InterPro" id="IPR002884">
    <property type="entry name" value="P_dom"/>
</dbReference>
<evidence type="ECO:0000313" key="13">
    <source>
        <dbReference type="Proteomes" id="UP000005532"/>
    </source>
</evidence>
<evidence type="ECO:0000256" key="7">
    <source>
        <dbReference type="ARBA" id="ARBA00022837"/>
    </source>
</evidence>
<sequence>MPAPFRPGISQDQAKFVFRNLEEFYTKKISEPIISKNKIDILTTKNTKDINDPDYFNTTMNKFVAVNKDTLNSNTSAFAVSLANIATDNFRVANNNLSKNPLNTSGYKSKIGVENALNGPFVKPITINWLSGIGRSQLPVDPLILDLNGDGAKAVSYNDKPVLFDIDNDGGSLEETGWLNNQDGLLVRDLNNNGKIDNMSEVFSEYYAGKAGRNGESGEKRFKNGFEALRTLDSNKDNIFDSKDTDFNKVRIWQDKNHNGLTDSGELQTLSSLGITAIDLTYQEMGGQLFSGNELLAKGNFTHNGKKQEAVAVNFLANPRGHTITNIAGGKKTVTEGSGLIDGTSSFTATDNQNRDLNARQLGVINIQAGNGNDILRGDAQNNWLAGGGGADTFYGGDGDDVLLIDGDDLPENIHGGNGDDIVQVIGDKSVSLDLGRAEIEIAHGGRGDDVFISSGNSSIFVRGGDGNDTIVGSIANDALSGENGDDFISGNAGKDLIRGHRGNDRLFGDDGNDVIFGGSDDDMLYGGEGDDTLVGEGGDDYLDGGEGKDTAEFSGDFADYKITKMGDGLLISDTRQGRDGTDFLRNIEMLNFKDITNYQAPATNNEWENPSPVEDILYQDSKGQRFDGSRPYIIKQSQLIKNDIDLQGDKIIIYQASNIRGGSLKVLSNGDIEFTPAKGFKGIASFEYAIEDSKGVKAIQTAGSGELKGKVYLVPPSLPSDPDVIRQYYLDADNISPVWNHYTGKKIRIGQFEPSGPFSVAEEVADYRHPELRNKIDKKWLHDYEYKRQEEDKVFSKHATEVAGIMVAERNGEGGVGVAYDATVASYWVGANVSSLDQMKNYDIANHSWGHTQNFKQQINFSDKSKTIFDIYKPALIEGRNGLGTVIVNSAGNDRQKGGNTNYSELTNVRYGIAVASAEQDRQFETKIASYSNQGASVLVTAHGSEAYSSSREIVNENGSTLGHEYARNNGTSFSAPIVSGVIALMLEANPYLGYRDIQEILALTATTKGITDSQWQRNGAKNWNGTGMHVSHDYGYGVIDAQAAVRLAQDWNTQHTYENEVKLEDIYKSGKVNQAITDNNGRQFAVSVSNVSMLLENVAIKVNLTHARASDLIIKLISPLGTESILMNRPGKAPDDDNAIGDVKFGESSTLNYTFNTTLLKGENPNGQWKLQFFDVATGSTGTLHDWSLSFYGRAYGADDTYVYTDEFHNNQAINTLNDTNGGIDTINAAAMDGVIEVNLSTGKANLAGKVLTITNSQQIENVTGGDYNDKLTGNKAANVLIGGRGNDVLVGLEGNDVLVGGLGNNTLTGSQGNDTFIIEKKLNSQDVITDFSVGADRLVFTGFESFNLSKQQQGNDTLISLGNGQTVRLNNVQANKLTNNNIVVTTEVFKPYWLNQTGGYGFSNNNAEVALPDFGVAFWGTEGEDRLFGGNGDDILRGGRGNDVIVGEHSADSATGGNDTLYGNDGDDRILGGGGNDTLLGGAGSDYLGGGVGNDVLYLEGDDTALLPTYRNQQYTTLSQYNNVEFSWARAEGGKGSDRFVVVKDTSPNASKGLLKNLIWDFDINDKNEKIDISQFKGVTTINFYGFSVNNEQYTRIWLGEPKAGTQYVTVKGIRPDQLKAEMFIFSKEQAELPQLVHTIVGTNGNDTLKGNAIGNLIDGRSGADSMSGEFGDDTYIVDNVGDKVLEIKDGGYDLVKSSVSYTLSNYVEEIQLMGNVAINAIGNSENNRLVGNSGNNRLDGKAGFDTMIGGLGNDTYIVDSHLDKVIEKVNQGTDTVISSVSYTLPENVEHVELIGNAHVSATGNDVNNSLTGNSGNNRLIGYGGNDSLNGMGGNDFLMGGAGNDTYHFKRGDGIDTIYDEQGNDTLRFTNINHNQLWFRKLNVDLEVSVIGTQDKVVISDWYGKNYKVENFAAANNKSLNHASVDKLVSAMAAFSPPSAGQISLPQAVNTKLEPILAANWT</sequence>
<dbReference type="InterPro" id="IPR008979">
    <property type="entry name" value="Galactose-bd-like_sf"/>
</dbReference>
<dbReference type="PANTHER" id="PTHR42884:SF14">
    <property type="entry name" value="NEUROENDOCRINE CONVERTASE 1"/>
    <property type="match status" value="1"/>
</dbReference>
<dbReference type="Pfam" id="PF01483">
    <property type="entry name" value="P_proprotein"/>
    <property type="match status" value="1"/>
</dbReference>
<keyword evidence="2" id="KW-0800">Toxin</keyword>
<dbReference type="SUPFAM" id="SSF49785">
    <property type="entry name" value="Galactose-binding domain-like"/>
    <property type="match status" value="1"/>
</dbReference>
<protein>
    <recommendedName>
        <fullName evidence="11">P/Homo B domain-containing protein</fullName>
    </recommendedName>
</protein>
<accession>C5RZH2</accession>
<comment type="caution">
    <text evidence="10">Lacks conserved residue(s) required for the propagation of feature annotation.</text>
</comment>
<gene>
    <name evidence="12" type="ORF">AM305_05324</name>
</gene>
<reference evidence="12 13" key="1">
    <citation type="journal article" date="2010" name="Vet. Microbiol.">
        <title>Production of haemolysins by strains of the Actinobacillus minor/porcitonsillarum complex.</title>
        <authorList>
            <person name="Arya G."/>
            <person name="Niven D.F."/>
        </authorList>
    </citation>
    <scope>NUCLEOTIDE SEQUENCE [LARGE SCALE GENOMIC DNA]</scope>
    <source>
        <strain evidence="12 13">NM305</strain>
    </source>
</reference>
<dbReference type="GO" id="GO:0005509">
    <property type="term" value="F:calcium ion binding"/>
    <property type="evidence" value="ECO:0007669"/>
    <property type="project" value="InterPro"/>
</dbReference>
<evidence type="ECO:0000256" key="10">
    <source>
        <dbReference type="PROSITE-ProRule" id="PRU01240"/>
    </source>
</evidence>
<dbReference type="GO" id="GO:0016020">
    <property type="term" value="C:membrane"/>
    <property type="evidence" value="ECO:0007669"/>
    <property type="project" value="UniProtKB-SubCell"/>
</dbReference>
<dbReference type="GO" id="GO:0012505">
    <property type="term" value="C:endomembrane system"/>
    <property type="evidence" value="ECO:0007669"/>
    <property type="project" value="UniProtKB-ARBA"/>
</dbReference>
<evidence type="ECO:0000256" key="5">
    <source>
        <dbReference type="ARBA" id="ARBA00022801"/>
    </source>
</evidence>
<dbReference type="InterPro" id="IPR011049">
    <property type="entry name" value="Serralysin-like_metalloprot_C"/>
</dbReference>
<dbReference type="Gene3D" id="3.40.50.200">
    <property type="entry name" value="Peptidase S8/S53 domain"/>
    <property type="match status" value="1"/>
</dbReference>
<dbReference type="InterPro" id="IPR018511">
    <property type="entry name" value="Hemolysin-typ_Ca-bd_CS"/>
</dbReference>
<evidence type="ECO:0000313" key="12">
    <source>
        <dbReference type="EMBL" id="EER47827.1"/>
    </source>
</evidence>
<dbReference type="Pfam" id="PF06594">
    <property type="entry name" value="HCBP_related"/>
    <property type="match status" value="1"/>
</dbReference>
<dbReference type="Gene3D" id="2.60.40.3440">
    <property type="match status" value="1"/>
</dbReference>
<dbReference type="GO" id="GO:0004252">
    <property type="term" value="F:serine-type endopeptidase activity"/>
    <property type="evidence" value="ECO:0007669"/>
    <property type="project" value="InterPro"/>
</dbReference>
<keyword evidence="7" id="KW-0106">Calcium</keyword>
<dbReference type="PANTHER" id="PTHR42884">
    <property type="entry name" value="PROPROTEIN CONVERTASE SUBTILISIN/KEXIN-RELATED"/>
    <property type="match status" value="1"/>
</dbReference>
<name>C5RZH2_9PAST</name>
<dbReference type="PRINTS" id="PR00313">
    <property type="entry name" value="CABNDNGRPT"/>
</dbReference>
<evidence type="ECO:0000259" key="11">
    <source>
        <dbReference type="PROSITE" id="PS51829"/>
    </source>
</evidence>
<dbReference type="Pfam" id="PF00082">
    <property type="entry name" value="Peptidase_S8"/>
    <property type="match status" value="1"/>
</dbReference>
<dbReference type="Pfam" id="PF00353">
    <property type="entry name" value="HemolysinCabind"/>
    <property type="match status" value="10"/>
</dbReference>
<dbReference type="GO" id="GO:0005576">
    <property type="term" value="C:extracellular region"/>
    <property type="evidence" value="ECO:0007669"/>
    <property type="project" value="InterPro"/>
</dbReference>
<dbReference type="PROSITE" id="PS00330">
    <property type="entry name" value="HEMOLYSIN_CALCIUM"/>
    <property type="match status" value="6"/>
</dbReference>
<dbReference type="GO" id="GO:0005737">
    <property type="term" value="C:cytoplasm"/>
    <property type="evidence" value="ECO:0007669"/>
    <property type="project" value="UniProtKB-ARBA"/>
</dbReference>
<evidence type="ECO:0000256" key="2">
    <source>
        <dbReference type="ARBA" id="ARBA00022656"/>
    </source>
</evidence>
<dbReference type="Gene3D" id="2.150.10.10">
    <property type="entry name" value="Serralysin-like metalloprotease, C-terminal"/>
    <property type="match status" value="8"/>
</dbReference>
<evidence type="ECO:0000256" key="9">
    <source>
        <dbReference type="ARBA" id="ARBA00023136"/>
    </source>
</evidence>
<keyword evidence="4" id="KW-0677">Repeat</keyword>
<dbReference type="Proteomes" id="UP000005532">
    <property type="component" value="Unassembled WGS sequence"/>
</dbReference>
<feature type="domain" description="P/Homo B" evidence="11">
    <location>
        <begin position="1048"/>
        <end position="1199"/>
    </location>
</feature>
<dbReference type="InterPro" id="IPR000209">
    <property type="entry name" value="Peptidase_S8/S53_dom"/>
</dbReference>
<keyword evidence="5" id="KW-0378">Hydrolase</keyword>
<dbReference type="SUPFAM" id="SSF51120">
    <property type="entry name" value="beta-Roll"/>
    <property type="match status" value="6"/>
</dbReference>
<proteinExistence type="inferred from homology"/>
<dbReference type="GO" id="GO:0090729">
    <property type="term" value="F:toxin activity"/>
    <property type="evidence" value="ECO:0007669"/>
    <property type="project" value="UniProtKB-KW"/>
</dbReference>
<keyword evidence="8" id="KW-0843">Virulence</keyword>
<evidence type="ECO:0000256" key="4">
    <source>
        <dbReference type="ARBA" id="ARBA00022737"/>
    </source>
</evidence>
<dbReference type="InterPro" id="IPR010566">
    <property type="entry name" value="Haemolys_ca-bd"/>
</dbReference>
<comment type="subcellular location">
    <subcellularLocation>
        <location evidence="1">Membrane</location>
    </subcellularLocation>
</comment>
<keyword evidence="3" id="KW-0645">Protease</keyword>
<dbReference type="Pfam" id="PF17892">
    <property type="entry name" value="Cadherin_5"/>
    <property type="match status" value="1"/>
</dbReference>
<comment type="similarity">
    <text evidence="10">Belongs to the peptidase S8 family.</text>
</comment>
<organism evidence="12 13">
    <name type="scientific">Actinobacillus minor NM305</name>
    <dbReference type="NCBI Taxonomy" id="637911"/>
    <lineage>
        <taxon>Bacteria</taxon>
        <taxon>Pseudomonadati</taxon>
        <taxon>Pseudomonadota</taxon>
        <taxon>Gammaproteobacteria</taxon>
        <taxon>Pasteurellales</taxon>
        <taxon>Pasteurellaceae</taxon>
        <taxon>Actinobacillus</taxon>
    </lineage>
</organism>
<evidence type="ECO:0000256" key="6">
    <source>
        <dbReference type="ARBA" id="ARBA00022825"/>
    </source>
</evidence>
<evidence type="ECO:0000256" key="1">
    <source>
        <dbReference type="ARBA" id="ARBA00004370"/>
    </source>
</evidence>